<dbReference type="GO" id="GO:0009408">
    <property type="term" value="P:response to heat"/>
    <property type="evidence" value="ECO:0007669"/>
    <property type="project" value="InterPro"/>
</dbReference>
<dbReference type="PANTHER" id="PTHR46733:SF4">
    <property type="entry name" value="HEAT SHOCK PROTEIN 21, CHLOROPLASTIC"/>
    <property type="match status" value="1"/>
</dbReference>
<dbReference type="AlphaFoldDB" id="A0A7J6HU73"/>
<dbReference type="InterPro" id="IPR044587">
    <property type="entry name" value="HSP21-like"/>
</dbReference>
<evidence type="ECO:0000313" key="5">
    <source>
        <dbReference type="EMBL" id="KAF4398837.1"/>
    </source>
</evidence>
<dbReference type="EMBL" id="JAATIQ010000022">
    <property type="protein sequence ID" value="KAF4398837.1"/>
    <property type="molecule type" value="Genomic_DNA"/>
</dbReference>
<dbReference type="CDD" id="cd06464">
    <property type="entry name" value="ACD_sHsps-like"/>
    <property type="match status" value="1"/>
</dbReference>
<evidence type="ECO:0000256" key="2">
    <source>
        <dbReference type="PROSITE-ProRule" id="PRU00285"/>
    </source>
</evidence>
<protein>
    <recommendedName>
        <fullName evidence="4">SHSP domain-containing protein</fullName>
    </recommendedName>
</protein>
<dbReference type="FunFam" id="2.60.40.790:FF:000059">
    <property type="entry name" value="26.5 kDa heat shock protein, mitochondrial"/>
    <property type="match status" value="1"/>
</dbReference>
<comment type="similarity">
    <text evidence="2 3">Belongs to the small heat shock protein (HSP20) family.</text>
</comment>
<dbReference type="SUPFAM" id="SSF49764">
    <property type="entry name" value="HSP20-like chaperones"/>
    <property type="match status" value="1"/>
</dbReference>
<keyword evidence="1" id="KW-0346">Stress response</keyword>
<dbReference type="InterPro" id="IPR008978">
    <property type="entry name" value="HSP20-like_chaperone"/>
</dbReference>
<dbReference type="PANTHER" id="PTHR46733">
    <property type="entry name" value="26.5 KDA HEAT SHOCK PROTEIN, MITOCHONDRIAL"/>
    <property type="match status" value="1"/>
</dbReference>
<evidence type="ECO:0000259" key="4">
    <source>
        <dbReference type="PROSITE" id="PS01031"/>
    </source>
</evidence>
<name>A0A7J6HU73_CANSA</name>
<proteinExistence type="inferred from homology"/>
<dbReference type="InterPro" id="IPR002068">
    <property type="entry name" value="A-crystallin/Hsp20_dom"/>
</dbReference>
<dbReference type="Pfam" id="PF00011">
    <property type="entry name" value="HSP20"/>
    <property type="match status" value="1"/>
</dbReference>
<organism evidence="5 6">
    <name type="scientific">Cannabis sativa</name>
    <name type="common">Hemp</name>
    <name type="synonym">Marijuana</name>
    <dbReference type="NCBI Taxonomy" id="3483"/>
    <lineage>
        <taxon>Eukaryota</taxon>
        <taxon>Viridiplantae</taxon>
        <taxon>Streptophyta</taxon>
        <taxon>Embryophyta</taxon>
        <taxon>Tracheophyta</taxon>
        <taxon>Spermatophyta</taxon>
        <taxon>Magnoliopsida</taxon>
        <taxon>eudicotyledons</taxon>
        <taxon>Gunneridae</taxon>
        <taxon>Pentapetalae</taxon>
        <taxon>rosids</taxon>
        <taxon>fabids</taxon>
        <taxon>Rosales</taxon>
        <taxon>Cannabaceae</taxon>
        <taxon>Cannabis</taxon>
    </lineage>
</organism>
<evidence type="ECO:0000256" key="1">
    <source>
        <dbReference type="ARBA" id="ARBA00023016"/>
    </source>
</evidence>
<reference evidence="5 6" key="1">
    <citation type="journal article" date="2020" name="bioRxiv">
        <title>Sequence and annotation of 42 cannabis genomes reveals extensive copy number variation in cannabinoid synthesis and pathogen resistance genes.</title>
        <authorList>
            <person name="Mckernan K.J."/>
            <person name="Helbert Y."/>
            <person name="Kane L.T."/>
            <person name="Ebling H."/>
            <person name="Zhang L."/>
            <person name="Liu B."/>
            <person name="Eaton Z."/>
            <person name="Mclaughlin S."/>
            <person name="Kingan S."/>
            <person name="Baybayan P."/>
            <person name="Concepcion G."/>
            <person name="Jordan M."/>
            <person name="Riva A."/>
            <person name="Barbazuk W."/>
            <person name="Harkins T."/>
        </authorList>
    </citation>
    <scope>NUCLEOTIDE SEQUENCE [LARGE SCALE GENOMIC DNA]</scope>
    <source>
        <strain evidence="6">cv. Jamaican Lion 4</strain>
        <tissue evidence="5">Leaf</tissue>
    </source>
</reference>
<dbReference type="Proteomes" id="UP000583929">
    <property type="component" value="Unassembled WGS sequence"/>
</dbReference>
<gene>
    <name evidence="5" type="ORF">G4B88_023431</name>
</gene>
<sequence length="237" mass="26452">MASTTLMSLPTFSSYTLPLNKAKLHSNSTIVAPCLATFPSRKSRVPAARAQASGDGQDTAVDVHVNQGSTTNQAVEKRPRKLAMDVSPFGLLDPMSPMRTMRQMLDTMDRLFEDTMMLSPTGNRPGGAVRTPWDIKDEDNQIKFRFDMPGLDKQDVKVCIEDDFLVIKGEHKEEQNSQQGEEGWSSLGQSFSSYNTRIQLPDNCEKDKVKGELKNGVLYISIPKTKVERKVIDVQIQ</sequence>
<comment type="caution">
    <text evidence="5">The sequence shown here is derived from an EMBL/GenBank/DDBJ whole genome shotgun (WGS) entry which is preliminary data.</text>
</comment>
<evidence type="ECO:0000256" key="3">
    <source>
        <dbReference type="RuleBase" id="RU003616"/>
    </source>
</evidence>
<accession>A0A7J6HU73</accession>
<dbReference type="Gene3D" id="2.60.40.790">
    <property type="match status" value="1"/>
</dbReference>
<dbReference type="PROSITE" id="PS01031">
    <property type="entry name" value="SHSP"/>
    <property type="match status" value="1"/>
</dbReference>
<keyword evidence="6" id="KW-1185">Reference proteome</keyword>
<evidence type="ECO:0000313" key="6">
    <source>
        <dbReference type="Proteomes" id="UP000583929"/>
    </source>
</evidence>
<feature type="domain" description="SHSP" evidence="4">
    <location>
        <begin position="124"/>
        <end position="237"/>
    </location>
</feature>